<reference evidence="8" key="2">
    <citation type="submission" date="2015-03" db="UniProtKB">
        <authorList>
            <consortium name="EnsemblPlants"/>
        </authorList>
    </citation>
    <scope>IDENTIFICATION</scope>
</reference>
<evidence type="ECO:0000256" key="4">
    <source>
        <dbReference type="ARBA" id="ARBA00023002"/>
    </source>
</evidence>
<dbReference type="GO" id="GO:0005783">
    <property type="term" value="C:endoplasmic reticulum"/>
    <property type="evidence" value="ECO:0007669"/>
    <property type="project" value="TreeGrafter"/>
</dbReference>
<sequence length="177" mass="19308">MAKPSFTMLYQVPPKLRKIYLKGIEEGANIKVTPTKRMPATLSRKKGVIGLGDAFNMHHPAIASGMMPLGNLGDTNKVSEVIKAFYVIRKPMSTTANILGNTFSQVLVALTDQAREAMRQGCYDYLSSGGFRTSGMMALFGGMNPRPLSLIYHFIAITISTIRQLTLSIPLSSSHLA</sequence>
<dbReference type="InterPro" id="IPR040125">
    <property type="entry name" value="Squalene_monox"/>
</dbReference>
<evidence type="ECO:0000256" key="1">
    <source>
        <dbReference type="ARBA" id="ARBA00001974"/>
    </source>
</evidence>
<dbReference type="eggNOG" id="KOG1298">
    <property type="taxonomic scope" value="Eukaryota"/>
</dbReference>
<dbReference type="Pfam" id="PF08491">
    <property type="entry name" value="SE"/>
    <property type="match status" value="1"/>
</dbReference>
<evidence type="ECO:0000256" key="5">
    <source>
        <dbReference type="ARBA" id="ARBA00023136"/>
    </source>
</evidence>
<dbReference type="GO" id="GO:0050660">
    <property type="term" value="F:flavin adenine dinucleotide binding"/>
    <property type="evidence" value="ECO:0007669"/>
    <property type="project" value="UniProtKB-UniRule"/>
</dbReference>
<keyword evidence="9" id="KW-1185">Reference proteome</keyword>
<evidence type="ECO:0000256" key="2">
    <source>
        <dbReference type="ARBA" id="ARBA00022630"/>
    </source>
</evidence>
<comment type="catalytic activity">
    <reaction evidence="6">
        <text>squalene + reduced [NADPH--hemoprotein reductase] + O2 = (S)-2,3-epoxysqualene + oxidized [NADPH--hemoprotein reductase] + H2O + H(+)</text>
        <dbReference type="Rhea" id="RHEA:25282"/>
        <dbReference type="Rhea" id="RHEA-COMP:11964"/>
        <dbReference type="Rhea" id="RHEA-COMP:11965"/>
        <dbReference type="ChEBI" id="CHEBI:15377"/>
        <dbReference type="ChEBI" id="CHEBI:15378"/>
        <dbReference type="ChEBI" id="CHEBI:15379"/>
        <dbReference type="ChEBI" id="CHEBI:15440"/>
        <dbReference type="ChEBI" id="CHEBI:15441"/>
        <dbReference type="ChEBI" id="CHEBI:57618"/>
        <dbReference type="ChEBI" id="CHEBI:58210"/>
        <dbReference type="EC" id="1.14.14.17"/>
    </reaction>
</comment>
<dbReference type="OMA" id="NMHHPAI"/>
<evidence type="ECO:0000259" key="7">
    <source>
        <dbReference type="Pfam" id="PF08491"/>
    </source>
</evidence>
<dbReference type="Proteomes" id="UP000032141">
    <property type="component" value="Chromosome C2"/>
</dbReference>
<evidence type="ECO:0000313" key="8">
    <source>
        <dbReference type="EnsemblPlants" id="Bo2g160690.1"/>
    </source>
</evidence>
<comment type="subcellular location">
    <subcellularLocation>
        <location evidence="6">Membrane</location>
        <topology evidence="6">Multi-pass membrane protein</topology>
    </subcellularLocation>
</comment>
<dbReference type="GO" id="GO:0004506">
    <property type="term" value="F:squalene monooxygenase activity"/>
    <property type="evidence" value="ECO:0007669"/>
    <property type="project" value="UniProtKB-UniRule"/>
</dbReference>
<evidence type="ECO:0000313" key="9">
    <source>
        <dbReference type="Proteomes" id="UP000032141"/>
    </source>
</evidence>
<dbReference type="EC" id="1.14.14.17" evidence="6"/>
<dbReference type="PANTHER" id="PTHR10835">
    <property type="entry name" value="SQUALENE MONOOXYGENASE"/>
    <property type="match status" value="1"/>
</dbReference>
<feature type="domain" description="Squalene epoxidase" evidence="7">
    <location>
        <begin position="9"/>
        <end position="171"/>
    </location>
</feature>
<evidence type="ECO:0000256" key="6">
    <source>
        <dbReference type="RuleBase" id="RU367121"/>
    </source>
</evidence>
<dbReference type="PANTHER" id="PTHR10835:SF22">
    <property type="entry name" value="SQUALENE EPOXIDASE 5-RELATED"/>
    <property type="match status" value="1"/>
</dbReference>
<dbReference type="STRING" id="109376.A0A0D3AXY6"/>
<evidence type="ECO:0000256" key="3">
    <source>
        <dbReference type="ARBA" id="ARBA00022827"/>
    </source>
</evidence>
<dbReference type="Gramene" id="Bo2g160690.1">
    <property type="protein sequence ID" value="Bo2g160690.1"/>
    <property type="gene ID" value="Bo2g160690"/>
</dbReference>
<dbReference type="GO" id="GO:0016126">
    <property type="term" value="P:sterol biosynthetic process"/>
    <property type="evidence" value="ECO:0007669"/>
    <property type="project" value="UniProtKB-UniRule"/>
</dbReference>
<comment type="similarity">
    <text evidence="6">Belongs to the squalene monooxygenase family.</text>
</comment>
<keyword evidence="4 6" id="KW-0560">Oxidoreductase</keyword>
<organism evidence="8 9">
    <name type="scientific">Brassica oleracea var. oleracea</name>
    <dbReference type="NCBI Taxonomy" id="109376"/>
    <lineage>
        <taxon>Eukaryota</taxon>
        <taxon>Viridiplantae</taxon>
        <taxon>Streptophyta</taxon>
        <taxon>Embryophyta</taxon>
        <taxon>Tracheophyta</taxon>
        <taxon>Spermatophyta</taxon>
        <taxon>Magnoliopsida</taxon>
        <taxon>eudicotyledons</taxon>
        <taxon>Gunneridae</taxon>
        <taxon>Pentapetalae</taxon>
        <taxon>rosids</taxon>
        <taxon>malvids</taxon>
        <taxon>Brassicales</taxon>
        <taxon>Brassicaceae</taxon>
        <taxon>Brassiceae</taxon>
        <taxon>Brassica</taxon>
    </lineage>
</organism>
<keyword evidence="3 6" id="KW-0274">FAD</keyword>
<protein>
    <recommendedName>
        <fullName evidence="6">Squalene monooxygenase</fullName>
        <ecNumber evidence="6">1.14.14.17</ecNumber>
    </recommendedName>
</protein>
<name>A0A0D3AXY6_BRAOL</name>
<dbReference type="AlphaFoldDB" id="A0A0D3AXY6"/>
<proteinExistence type="inferred from homology"/>
<dbReference type="InterPro" id="IPR013698">
    <property type="entry name" value="Squalene_epoxidase"/>
</dbReference>
<dbReference type="UniPathway" id="UPA00767">
    <property type="reaction ID" value="UER00752"/>
</dbReference>
<accession>A0A0D3AXY6</accession>
<keyword evidence="2 6" id="KW-0285">Flavoprotein</keyword>
<comment type="cofactor">
    <cofactor evidence="1 6">
        <name>FAD</name>
        <dbReference type="ChEBI" id="CHEBI:57692"/>
    </cofactor>
</comment>
<dbReference type="GO" id="GO:0016020">
    <property type="term" value="C:membrane"/>
    <property type="evidence" value="ECO:0007669"/>
    <property type="project" value="UniProtKB-SubCell"/>
</dbReference>
<reference evidence="8 9" key="1">
    <citation type="journal article" date="2014" name="Genome Biol.">
        <title>Transcriptome and methylome profiling reveals relics of genome dominance in the mesopolyploid Brassica oleracea.</title>
        <authorList>
            <person name="Parkin I.A."/>
            <person name="Koh C."/>
            <person name="Tang H."/>
            <person name="Robinson S.J."/>
            <person name="Kagale S."/>
            <person name="Clarke W.E."/>
            <person name="Town C.D."/>
            <person name="Nixon J."/>
            <person name="Krishnakumar V."/>
            <person name="Bidwell S.L."/>
            <person name="Denoeud F."/>
            <person name="Belcram H."/>
            <person name="Links M.G."/>
            <person name="Just J."/>
            <person name="Clarke C."/>
            <person name="Bender T."/>
            <person name="Huebert T."/>
            <person name="Mason A.S."/>
            <person name="Pires J.C."/>
            <person name="Barker G."/>
            <person name="Moore J."/>
            <person name="Walley P.G."/>
            <person name="Manoli S."/>
            <person name="Batley J."/>
            <person name="Edwards D."/>
            <person name="Nelson M.N."/>
            <person name="Wang X."/>
            <person name="Paterson A.H."/>
            <person name="King G."/>
            <person name="Bancroft I."/>
            <person name="Chalhoub B."/>
            <person name="Sharpe A.G."/>
        </authorList>
    </citation>
    <scope>NUCLEOTIDE SEQUENCE</scope>
    <source>
        <strain evidence="8 9">cv. TO1000</strain>
    </source>
</reference>
<dbReference type="HOGENOM" id="CLU_1519934_0_0_1"/>
<keyword evidence="5" id="KW-0472">Membrane</keyword>
<dbReference type="EnsemblPlants" id="Bo2g160690.1">
    <property type="protein sequence ID" value="Bo2g160690.1"/>
    <property type="gene ID" value="Bo2g160690"/>
</dbReference>
<comment type="function">
    <text evidence="6">Catalyzes the stereospecific oxidation of squalene to (S)-2,3-epoxysqualene, and is considered to be a rate-limiting enzyme in steroid biosynthesis.</text>
</comment>